<keyword evidence="6" id="KW-0812">Transmembrane</keyword>
<dbReference type="SUPFAM" id="SSF52058">
    <property type="entry name" value="L domain-like"/>
    <property type="match status" value="1"/>
</dbReference>
<dbReference type="InterPro" id="IPR001611">
    <property type="entry name" value="Leu-rich_rpt"/>
</dbReference>
<dbReference type="STRING" id="6216.A0A0R3S8Y4"/>
<keyword evidence="1" id="KW-0433">Leucine-rich repeat</keyword>
<organism evidence="11">
    <name type="scientific">Hymenolepis diminuta</name>
    <name type="common">Rat tapeworm</name>
    <dbReference type="NCBI Taxonomy" id="6216"/>
    <lineage>
        <taxon>Eukaryota</taxon>
        <taxon>Metazoa</taxon>
        <taxon>Spiralia</taxon>
        <taxon>Lophotrochozoa</taxon>
        <taxon>Platyhelminthes</taxon>
        <taxon>Cestoda</taxon>
        <taxon>Eucestoda</taxon>
        <taxon>Cyclophyllidea</taxon>
        <taxon>Hymenolepididae</taxon>
        <taxon>Hymenolepis</taxon>
    </lineage>
</organism>
<feature type="transmembrane region" description="Helical" evidence="6">
    <location>
        <begin position="433"/>
        <end position="453"/>
    </location>
</feature>
<reference evidence="9 10" key="2">
    <citation type="submission" date="2018-11" db="EMBL/GenBank/DDBJ databases">
        <authorList>
            <consortium name="Pathogen Informatics"/>
        </authorList>
    </citation>
    <scope>NUCLEOTIDE SEQUENCE [LARGE SCALE GENOMIC DNA]</scope>
</reference>
<dbReference type="InterPro" id="IPR032675">
    <property type="entry name" value="LRR_dom_sf"/>
</dbReference>
<dbReference type="SMART" id="SM00082">
    <property type="entry name" value="LRRCT"/>
    <property type="match status" value="1"/>
</dbReference>
<accession>A0A0R3S8Y4</accession>
<keyword evidence="4" id="KW-1015">Disulfide bond</keyword>
<dbReference type="SUPFAM" id="SSF48726">
    <property type="entry name" value="Immunoglobulin"/>
    <property type="match status" value="1"/>
</dbReference>
<dbReference type="Proteomes" id="UP000274504">
    <property type="component" value="Unassembled WGS sequence"/>
</dbReference>
<proteinExistence type="predicted"/>
<gene>
    <name evidence="9" type="ORF">HDID_LOCUS657</name>
</gene>
<dbReference type="InterPro" id="IPR007110">
    <property type="entry name" value="Ig-like_dom"/>
</dbReference>
<evidence type="ECO:0000256" key="3">
    <source>
        <dbReference type="ARBA" id="ARBA00022737"/>
    </source>
</evidence>
<dbReference type="InterPro" id="IPR003599">
    <property type="entry name" value="Ig_sub"/>
</dbReference>
<dbReference type="PANTHER" id="PTHR24366:SF96">
    <property type="entry name" value="LEUCINE RICH REPEAT CONTAINING 53"/>
    <property type="match status" value="1"/>
</dbReference>
<feature type="chain" id="PRO_5043131153" evidence="7">
    <location>
        <begin position="24"/>
        <end position="717"/>
    </location>
</feature>
<evidence type="ECO:0000313" key="11">
    <source>
        <dbReference type="WBParaSite" id="HDID_0000065601-mRNA-1"/>
    </source>
</evidence>
<dbReference type="AlphaFoldDB" id="A0A0R3S8Y4"/>
<keyword evidence="5" id="KW-0325">Glycoprotein</keyword>
<dbReference type="CDD" id="cd00096">
    <property type="entry name" value="Ig"/>
    <property type="match status" value="1"/>
</dbReference>
<sequence>MLPRIAFLFLLLMLSACVKRVHSVTGCITFVTGDDYNAKASICERLDTHFTRIPSTLPKEVIRLTINHQDIGVLDRSQLEHLPNLTYLNLDSNMLSAIKRDAFLPVPNLRELSLRFNQLTLSVESFHPNALTPINTLEVLNLKRNPIGRVPAHFFYPIRGKLRSLVLAGASPDFHISTEALEGLFKLEVLDLSYNNLESLPSSFNGLFTTMQLKQLFLFGNPWKCDCSLRWLREWVDRHNTIQYFIDPRGVDLTGFVIDPLLQMEPGSLENAAFPKCASPPRLAGRGLFPISNVQTNPISPFDMACPPKPKRSSTVVRGKLGENITLICEFEASSVDEVLWYQNGHPIISTSRVRVRQLFHGQVAVELFIPGILESDAGTYVCLLKNDFGKANMTVTLTLTDFKWMAGAKSEAGFIGWLDQFNSNAVLKYSCIAAIVLVLIFIIIGVILYCFCRKTPKNVVKALNNSNHSKTTFTELSPLNGIQTVTIDGTMNYRRAQPPRYSPSREMSFSQHHHPYILSFQDNHPLYSMAENGTIELSPECPVHGLPKSSAAFLPNEKSFDSSSPRFNTLDKTGLSTYGTVTSVPEVIIPPATSSSVILVDDPPVTNSDYVLCPRHGNVLATLGTPSLQDGVRKDPQISPVVRSTRTIKLNHPFLPPLKNSTSGNNTLKTKHVEFADTPIVTSTTTTTSKTETVEDGEAAPIVVNGDKSSGFVTTV</sequence>
<name>A0A0R3S8Y4_HYMDI</name>
<keyword evidence="2 7" id="KW-0732">Signal</keyword>
<evidence type="ECO:0000256" key="2">
    <source>
        <dbReference type="ARBA" id="ARBA00022729"/>
    </source>
</evidence>
<dbReference type="SMART" id="SM00408">
    <property type="entry name" value="IGc2"/>
    <property type="match status" value="1"/>
</dbReference>
<evidence type="ECO:0000313" key="9">
    <source>
        <dbReference type="EMBL" id="VDL17217.1"/>
    </source>
</evidence>
<dbReference type="Gene3D" id="2.60.40.10">
    <property type="entry name" value="Immunoglobulins"/>
    <property type="match status" value="1"/>
</dbReference>
<dbReference type="InterPro" id="IPR003591">
    <property type="entry name" value="Leu-rich_rpt_typical-subtyp"/>
</dbReference>
<evidence type="ECO:0000259" key="8">
    <source>
        <dbReference type="PROSITE" id="PS50835"/>
    </source>
</evidence>
<dbReference type="PROSITE" id="PS50835">
    <property type="entry name" value="IG_LIKE"/>
    <property type="match status" value="1"/>
</dbReference>
<keyword evidence="6" id="KW-0472">Membrane</keyword>
<dbReference type="Pfam" id="PF13855">
    <property type="entry name" value="LRR_8"/>
    <property type="match status" value="1"/>
</dbReference>
<dbReference type="Gene3D" id="3.80.10.10">
    <property type="entry name" value="Ribonuclease Inhibitor"/>
    <property type="match status" value="1"/>
</dbReference>
<keyword evidence="3" id="KW-0677">Repeat</keyword>
<dbReference type="InterPro" id="IPR013098">
    <property type="entry name" value="Ig_I-set"/>
</dbReference>
<evidence type="ECO:0000256" key="5">
    <source>
        <dbReference type="ARBA" id="ARBA00023180"/>
    </source>
</evidence>
<dbReference type="Pfam" id="PF00560">
    <property type="entry name" value="LRR_1"/>
    <property type="match status" value="1"/>
</dbReference>
<dbReference type="Pfam" id="PF07679">
    <property type="entry name" value="I-set"/>
    <property type="match status" value="1"/>
</dbReference>
<dbReference type="InterPro" id="IPR013783">
    <property type="entry name" value="Ig-like_fold"/>
</dbReference>
<evidence type="ECO:0000256" key="1">
    <source>
        <dbReference type="ARBA" id="ARBA00022614"/>
    </source>
</evidence>
<reference evidence="11" key="1">
    <citation type="submission" date="2017-02" db="UniProtKB">
        <authorList>
            <consortium name="WormBaseParasite"/>
        </authorList>
    </citation>
    <scope>IDENTIFICATION</scope>
</reference>
<evidence type="ECO:0000256" key="6">
    <source>
        <dbReference type="SAM" id="Phobius"/>
    </source>
</evidence>
<evidence type="ECO:0000313" key="10">
    <source>
        <dbReference type="Proteomes" id="UP000274504"/>
    </source>
</evidence>
<dbReference type="OrthoDB" id="6287768at2759"/>
<protein>
    <submittedName>
        <fullName evidence="11">Ig-like domain-containing protein</fullName>
    </submittedName>
</protein>
<feature type="signal peptide" evidence="7">
    <location>
        <begin position="1"/>
        <end position="23"/>
    </location>
</feature>
<dbReference type="EMBL" id="UYSG01000090">
    <property type="protein sequence ID" value="VDL17217.1"/>
    <property type="molecule type" value="Genomic_DNA"/>
</dbReference>
<feature type="domain" description="Ig-like" evidence="8">
    <location>
        <begin position="308"/>
        <end position="401"/>
    </location>
</feature>
<dbReference type="PANTHER" id="PTHR24366">
    <property type="entry name" value="IG(IMMUNOGLOBULIN) AND LRR(LEUCINE RICH REPEAT) DOMAINS"/>
    <property type="match status" value="1"/>
</dbReference>
<dbReference type="PROSITE" id="PS51257">
    <property type="entry name" value="PROKAR_LIPOPROTEIN"/>
    <property type="match status" value="1"/>
</dbReference>
<dbReference type="InterPro" id="IPR000483">
    <property type="entry name" value="Cys-rich_flank_reg_C"/>
</dbReference>
<evidence type="ECO:0000256" key="7">
    <source>
        <dbReference type="SAM" id="SignalP"/>
    </source>
</evidence>
<dbReference type="InterPro" id="IPR036179">
    <property type="entry name" value="Ig-like_dom_sf"/>
</dbReference>
<dbReference type="PROSITE" id="PS51450">
    <property type="entry name" value="LRR"/>
    <property type="match status" value="2"/>
</dbReference>
<dbReference type="InterPro" id="IPR003598">
    <property type="entry name" value="Ig_sub2"/>
</dbReference>
<evidence type="ECO:0000256" key="4">
    <source>
        <dbReference type="ARBA" id="ARBA00023157"/>
    </source>
</evidence>
<dbReference type="WBParaSite" id="HDID_0000065601-mRNA-1">
    <property type="protein sequence ID" value="HDID_0000065601-mRNA-1"/>
    <property type="gene ID" value="HDID_0000065601"/>
</dbReference>
<keyword evidence="6" id="KW-1133">Transmembrane helix</keyword>
<dbReference type="SMART" id="SM00369">
    <property type="entry name" value="LRR_TYP"/>
    <property type="match status" value="4"/>
</dbReference>
<dbReference type="SMART" id="SM00409">
    <property type="entry name" value="IG"/>
    <property type="match status" value="1"/>
</dbReference>